<dbReference type="InterPro" id="IPR019368">
    <property type="entry name" value="Ribosomal_mS29"/>
</dbReference>
<evidence type="ECO:0000256" key="1">
    <source>
        <dbReference type="ARBA" id="ARBA00004173"/>
    </source>
</evidence>
<dbReference type="Pfam" id="PF10236">
    <property type="entry name" value="DAP3"/>
    <property type="match status" value="1"/>
</dbReference>
<dbReference type="Proteomes" id="UP001145021">
    <property type="component" value="Unassembled WGS sequence"/>
</dbReference>
<dbReference type="GO" id="GO:0003735">
    <property type="term" value="F:structural constituent of ribosome"/>
    <property type="evidence" value="ECO:0007669"/>
    <property type="project" value="TreeGrafter"/>
</dbReference>
<protein>
    <recommendedName>
        <fullName evidence="7">Small ribosomal subunit protein mS29</fullName>
    </recommendedName>
</protein>
<keyword evidence="4" id="KW-0689">Ribosomal protein</keyword>
<dbReference type="AlphaFoldDB" id="A0A9W7XHS7"/>
<evidence type="ECO:0000313" key="8">
    <source>
        <dbReference type="EMBL" id="KAJ1644865.1"/>
    </source>
</evidence>
<keyword evidence="9" id="KW-1185">Reference proteome</keyword>
<dbReference type="PANTHER" id="PTHR12810:SF0">
    <property type="entry name" value="SMALL RIBOSOMAL SUBUNIT PROTEIN MS29"/>
    <property type="match status" value="1"/>
</dbReference>
<evidence type="ECO:0000256" key="4">
    <source>
        <dbReference type="ARBA" id="ARBA00022980"/>
    </source>
</evidence>
<dbReference type="GO" id="GO:0005763">
    <property type="term" value="C:mitochondrial small ribosomal subunit"/>
    <property type="evidence" value="ECO:0007669"/>
    <property type="project" value="TreeGrafter"/>
</dbReference>
<accession>A0A9W7XHS7</accession>
<reference evidence="8" key="1">
    <citation type="submission" date="2022-07" db="EMBL/GenBank/DDBJ databases">
        <title>Phylogenomic reconstructions and comparative analyses of Kickxellomycotina fungi.</title>
        <authorList>
            <person name="Reynolds N.K."/>
            <person name="Stajich J.E."/>
            <person name="Barry K."/>
            <person name="Grigoriev I.V."/>
            <person name="Crous P."/>
            <person name="Smith M.E."/>
        </authorList>
    </citation>
    <scope>NUCLEOTIDE SEQUENCE</scope>
    <source>
        <strain evidence="8">NBRC 105413</strain>
    </source>
</reference>
<evidence type="ECO:0000256" key="7">
    <source>
        <dbReference type="ARBA" id="ARBA00035140"/>
    </source>
</evidence>
<comment type="caution">
    <text evidence="8">The sequence shown here is derived from an EMBL/GenBank/DDBJ whole genome shotgun (WGS) entry which is preliminary data.</text>
</comment>
<evidence type="ECO:0000313" key="9">
    <source>
        <dbReference type="Proteomes" id="UP001145021"/>
    </source>
</evidence>
<name>A0A9W7XHS7_9FUNG</name>
<dbReference type="PANTHER" id="PTHR12810">
    <property type="entry name" value="MITOCHONDRIAL 28S RIBOSOMAL PROTEIN S29"/>
    <property type="match status" value="1"/>
</dbReference>
<keyword evidence="6" id="KW-0687">Ribonucleoprotein</keyword>
<organism evidence="8 9">
    <name type="scientific">Coemansia asiatica</name>
    <dbReference type="NCBI Taxonomy" id="1052880"/>
    <lineage>
        <taxon>Eukaryota</taxon>
        <taxon>Fungi</taxon>
        <taxon>Fungi incertae sedis</taxon>
        <taxon>Zoopagomycota</taxon>
        <taxon>Kickxellomycotina</taxon>
        <taxon>Kickxellomycetes</taxon>
        <taxon>Kickxellales</taxon>
        <taxon>Kickxellaceae</taxon>
        <taxon>Coemansia</taxon>
    </lineage>
</organism>
<proteinExistence type="inferred from homology"/>
<evidence type="ECO:0000256" key="6">
    <source>
        <dbReference type="ARBA" id="ARBA00023274"/>
    </source>
</evidence>
<gene>
    <name evidence="8" type="ORF">LPJ64_003488</name>
</gene>
<sequence>MLAGTLRISRSAVTASRRTALIQSTAAAMLRSLKTSAAVAQKKQGADRTQSTAFIKKEGASSSKKLRSGTTTSVNMAGANPEYYVSSATIKMLKLDASTNDSQINKFVEIDASFLDGIGKGRLPGFLDTDFKLFGKPALLYRKLTQRLVSQLAKNAGAEAVAPKRASVVDGKNGAGKSAELMKLAAVAAASDHIVIYAYSTFPWVNSSRPYAPANTGDLFVQHEVAMDLLRSVAMLSKDALNKVPLGKSVVVGKKTLAAEKTLLDLVEFGIHTPSLAHDVLENLLAVASTQKQVPVLIALDNVNTLWCTTCYTDQNDVALPASRLRLVNAFLPFFEGKAVVNRGWVVGATSYIEPRFMPRDLKHKLNPPAMVPLANPDVASDPNVKKPSSDVPFEVIKVDRLSAEEAQALMAFYHKTNVISAPVTNALVAKKWVVADGNPREIFKSVTAYF</sequence>
<keyword evidence="5" id="KW-0496">Mitochondrion</keyword>
<dbReference type="EMBL" id="JANBOH010000137">
    <property type="protein sequence ID" value="KAJ1644865.1"/>
    <property type="molecule type" value="Genomic_DNA"/>
</dbReference>
<evidence type="ECO:0000256" key="5">
    <source>
        <dbReference type="ARBA" id="ARBA00023128"/>
    </source>
</evidence>
<evidence type="ECO:0000256" key="2">
    <source>
        <dbReference type="ARBA" id="ARBA00009863"/>
    </source>
</evidence>
<evidence type="ECO:0000256" key="3">
    <source>
        <dbReference type="ARBA" id="ARBA00022946"/>
    </source>
</evidence>
<comment type="subcellular location">
    <subcellularLocation>
        <location evidence="1">Mitochondrion</location>
    </subcellularLocation>
</comment>
<comment type="similarity">
    <text evidence="2">Belongs to the mitochondrion-specific ribosomal protein mS29 family.</text>
</comment>
<keyword evidence="3" id="KW-0809">Transit peptide</keyword>